<comment type="subcellular location">
    <subcellularLocation>
        <location evidence="1 7">Cell membrane</location>
        <topology evidence="1 7">Multi-pass membrane protein</topology>
    </subcellularLocation>
</comment>
<gene>
    <name evidence="9" type="ORF">BECKTUN1418D_GA0071000_10357</name>
</gene>
<evidence type="ECO:0000313" key="9">
    <source>
        <dbReference type="EMBL" id="VFK55637.1"/>
    </source>
</evidence>
<evidence type="ECO:0000256" key="5">
    <source>
        <dbReference type="ARBA" id="ARBA00022989"/>
    </source>
</evidence>
<feature type="transmembrane region" description="Helical" evidence="7">
    <location>
        <begin position="238"/>
        <end position="263"/>
    </location>
</feature>
<evidence type="ECO:0000256" key="6">
    <source>
        <dbReference type="ARBA" id="ARBA00023136"/>
    </source>
</evidence>
<protein>
    <recommendedName>
        <fullName evidence="7">UPF0761 membrane protein BECKTUN1418D_GA0071000_10357</fullName>
    </recommendedName>
</protein>
<feature type="transmembrane region" description="Helical" evidence="7">
    <location>
        <begin position="207"/>
        <end position="232"/>
    </location>
</feature>
<dbReference type="PANTHER" id="PTHR30213">
    <property type="entry name" value="INNER MEMBRANE PROTEIN YHJD"/>
    <property type="match status" value="1"/>
</dbReference>
<dbReference type="Pfam" id="PF03631">
    <property type="entry name" value="Virul_fac_BrkB"/>
    <property type="match status" value="1"/>
</dbReference>
<evidence type="ECO:0000256" key="8">
    <source>
        <dbReference type="SAM" id="MobiDB-lite"/>
    </source>
</evidence>
<dbReference type="HAMAP" id="MF_00672">
    <property type="entry name" value="UPF0761"/>
    <property type="match status" value="1"/>
</dbReference>
<comment type="similarity">
    <text evidence="7">Belongs to the UPF0761 family.</text>
</comment>
<proteinExistence type="inferred from homology"/>
<evidence type="ECO:0000256" key="7">
    <source>
        <dbReference type="HAMAP-Rule" id="MF_00672"/>
    </source>
</evidence>
<organism evidence="9">
    <name type="scientific">Candidatus Kentrum sp. TUN</name>
    <dbReference type="NCBI Taxonomy" id="2126343"/>
    <lineage>
        <taxon>Bacteria</taxon>
        <taxon>Pseudomonadati</taxon>
        <taxon>Pseudomonadota</taxon>
        <taxon>Gammaproteobacteria</taxon>
        <taxon>Candidatus Kentrum</taxon>
    </lineage>
</organism>
<keyword evidence="3" id="KW-0997">Cell inner membrane</keyword>
<evidence type="ECO:0000256" key="1">
    <source>
        <dbReference type="ARBA" id="ARBA00004651"/>
    </source>
</evidence>
<reference evidence="9" key="1">
    <citation type="submission" date="2019-02" db="EMBL/GenBank/DDBJ databases">
        <authorList>
            <person name="Gruber-Vodicka R. H."/>
            <person name="Seah K. B. B."/>
        </authorList>
    </citation>
    <scope>NUCLEOTIDE SEQUENCE</scope>
    <source>
        <strain evidence="9">BECK_BY1</strain>
    </source>
</reference>
<evidence type="ECO:0000256" key="2">
    <source>
        <dbReference type="ARBA" id="ARBA00022475"/>
    </source>
</evidence>
<name>A0A450ZPD6_9GAMM</name>
<feature type="transmembrane region" description="Helical" evidence="7">
    <location>
        <begin position="92"/>
        <end position="114"/>
    </location>
</feature>
<feature type="transmembrane region" description="Helical" evidence="7">
    <location>
        <begin position="176"/>
        <end position="195"/>
    </location>
</feature>
<dbReference type="GO" id="GO:0005886">
    <property type="term" value="C:plasma membrane"/>
    <property type="evidence" value="ECO:0007669"/>
    <property type="project" value="UniProtKB-SubCell"/>
</dbReference>
<dbReference type="AlphaFoldDB" id="A0A450ZPD6"/>
<keyword evidence="2 7" id="KW-1003">Cell membrane</keyword>
<dbReference type="InterPro" id="IPR023679">
    <property type="entry name" value="UPF0761_bac"/>
</dbReference>
<feature type="compositionally biased region" description="Basic and acidic residues" evidence="8">
    <location>
        <begin position="279"/>
        <end position="289"/>
    </location>
</feature>
<sequence length="309" mass="34207">MKLSHRPQRIKNFFTHFAYHFINDRCLESAGALAYTMLLSLVPFIAVGFTLFSGFPAFDGFIEKIYGFIADNFLPESAKVVEEHLKGFVDKASALTVPGLIALIATALLSMATVHKTFNGIWRVNRQRSFINILIVYWAVLTLGPLLIGISMIATSYVTSLPFFSDTIHGSSDTGLFLKLLPFFIATLAFALLYTTVPSQRVPIRHAIVGGMVAAILFELAKKGFSIFVIHFSTYEDIYGALAALPVFLIWIYLSWLIVLFGAEFTYCLGNPSPIPDSTPRESDQKSDEAPSFDTGDDYNEASPQTDKA</sequence>
<dbReference type="EMBL" id="CAADFX010000035">
    <property type="protein sequence ID" value="VFK55637.1"/>
    <property type="molecule type" value="Genomic_DNA"/>
</dbReference>
<feature type="region of interest" description="Disordered" evidence="8">
    <location>
        <begin position="276"/>
        <end position="309"/>
    </location>
</feature>
<feature type="transmembrane region" description="Helical" evidence="7">
    <location>
        <begin position="135"/>
        <end position="156"/>
    </location>
</feature>
<evidence type="ECO:0000256" key="4">
    <source>
        <dbReference type="ARBA" id="ARBA00022692"/>
    </source>
</evidence>
<dbReference type="PANTHER" id="PTHR30213:SF0">
    <property type="entry name" value="UPF0761 MEMBRANE PROTEIN YIHY"/>
    <property type="match status" value="1"/>
</dbReference>
<dbReference type="PIRSF" id="PIRSF035875">
    <property type="entry name" value="RNase_BN"/>
    <property type="match status" value="1"/>
</dbReference>
<feature type="transmembrane region" description="Helical" evidence="7">
    <location>
        <begin position="32"/>
        <end position="52"/>
    </location>
</feature>
<dbReference type="NCBIfam" id="TIGR00765">
    <property type="entry name" value="yihY_not_rbn"/>
    <property type="match status" value="1"/>
</dbReference>
<keyword evidence="6 7" id="KW-0472">Membrane</keyword>
<evidence type="ECO:0000256" key="3">
    <source>
        <dbReference type="ARBA" id="ARBA00022519"/>
    </source>
</evidence>
<accession>A0A450ZPD6</accession>
<dbReference type="InterPro" id="IPR017039">
    <property type="entry name" value="Virul_fac_BrkB"/>
</dbReference>
<keyword evidence="4 7" id="KW-0812">Transmembrane</keyword>
<keyword evidence="5 7" id="KW-1133">Transmembrane helix</keyword>